<dbReference type="AlphaFoldDB" id="A0A0A9DHA9"/>
<accession>A0A0A9DHA9</accession>
<organism evidence="1">
    <name type="scientific">Arundo donax</name>
    <name type="common">Giant reed</name>
    <name type="synonym">Donax arundinaceus</name>
    <dbReference type="NCBI Taxonomy" id="35708"/>
    <lineage>
        <taxon>Eukaryota</taxon>
        <taxon>Viridiplantae</taxon>
        <taxon>Streptophyta</taxon>
        <taxon>Embryophyta</taxon>
        <taxon>Tracheophyta</taxon>
        <taxon>Spermatophyta</taxon>
        <taxon>Magnoliopsida</taxon>
        <taxon>Liliopsida</taxon>
        <taxon>Poales</taxon>
        <taxon>Poaceae</taxon>
        <taxon>PACMAD clade</taxon>
        <taxon>Arundinoideae</taxon>
        <taxon>Arundineae</taxon>
        <taxon>Arundo</taxon>
    </lineage>
</organism>
<protein>
    <submittedName>
        <fullName evidence="1">Uncharacterized protein</fullName>
    </submittedName>
</protein>
<reference evidence="1" key="2">
    <citation type="journal article" date="2015" name="Data Brief">
        <title>Shoot transcriptome of the giant reed, Arundo donax.</title>
        <authorList>
            <person name="Barrero R.A."/>
            <person name="Guerrero F.D."/>
            <person name="Moolhuijzen P."/>
            <person name="Goolsby J.A."/>
            <person name="Tidwell J."/>
            <person name="Bellgard S.E."/>
            <person name="Bellgard M.I."/>
        </authorList>
    </citation>
    <scope>NUCLEOTIDE SEQUENCE</scope>
    <source>
        <tissue evidence="1">Shoot tissue taken approximately 20 cm above the soil surface</tissue>
    </source>
</reference>
<sequence>MVDPWFIFSTFSLLKSIDMLYGSDANSSCLLLMES</sequence>
<dbReference type="EMBL" id="GBRH01210694">
    <property type="protein sequence ID" value="JAD87201.1"/>
    <property type="molecule type" value="Transcribed_RNA"/>
</dbReference>
<proteinExistence type="predicted"/>
<reference evidence="1" key="1">
    <citation type="submission" date="2014-09" db="EMBL/GenBank/DDBJ databases">
        <authorList>
            <person name="Magalhaes I.L.F."/>
            <person name="Oliveira U."/>
            <person name="Santos F.R."/>
            <person name="Vidigal T.H.D.A."/>
            <person name="Brescovit A.D."/>
            <person name="Santos A.J."/>
        </authorList>
    </citation>
    <scope>NUCLEOTIDE SEQUENCE</scope>
    <source>
        <tissue evidence="1">Shoot tissue taken approximately 20 cm above the soil surface</tissue>
    </source>
</reference>
<name>A0A0A9DHA9_ARUDO</name>
<evidence type="ECO:0000313" key="1">
    <source>
        <dbReference type="EMBL" id="JAD87201.1"/>
    </source>
</evidence>